<dbReference type="InterPro" id="IPR013762">
    <property type="entry name" value="Integrase-like_cat_sf"/>
</dbReference>
<dbReference type="SUPFAM" id="SSF56349">
    <property type="entry name" value="DNA breaking-rejoining enzymes"/>
    <property type="match status" value="1"/>
</dbReference>
<evidence type="ECO:0000259" key="3">
    <source>
        <dbReference type="PROSITE" id="PS51898"/>
    </source>
</evidence>
<dbReference type="EMBL" id="JAQQBZ010000042">
    <property type="protein sequence ID" value="MFM0598136.1"/>
    <property type="molecule type" value="Genomic_DNA"/>
</dbReference>
<keyword evidence="1" id="KW-0229">DNA integration</keyword>
<organism evidence="4 5">
    <name type="scientific">Paraburkholderia dilworthii</name>
    <dbReference type="NCBI Taxonomy" id="948106"/>
    <lineage>
        <taxon>Bacteria</taxon>
        <taxon>Pseudomonadati</taxon>
        <taxon>Pseudomonadota</taxon>
        <taxon>Betaproteobacteria</taxon>
        <taxon>Burkholderiales</taxon>
        <taxon>Burkholderiaceae</taxon>
        <taxon>Paraburkholderia</taxon>
    </lineage>
</organism>
<accession>A0ABW9DHX6</accession>
<dbReference type="PANTHER" id="PTHR30349:SF94">
    <property type="entry name" value="INTEGRASE_RECOMBINASE HI_1414-RELATED"/>
    <property type="match status" value="1"/>
</dbReference>
<name>A0ABW9DHX6_9BURK</name>
<proteinExistence type="predicted"/>
<dbReference type="RefSeq" id="WP_408219517.1">
    <property type="nucleotide sequence ID" value="NZ_JAQQBZ010000042.1"/>
</dbReference>
<evidence type="ECO:0000256" key="2">
    <source>
        <dbReference type="ARBA" id="ARBA00023172"/>
    </source>
</evidence>
<evidence type="ECO:0000256" key="1">
    <source>
        <dbReference type="ARBA" id="ARBA00022908"/>
    </source>
</evidence>
<sequence length="364" mass="41338">MGTITPRESKDGSTAYKAQVRIRKGGKVLHQETKTFERRQAAQIWIKQREAALSHADGLKAALQENPPVKDMIKRYIEELGKPLDRTKKMILGQISGSTLGEVKAAQLESSHIVGYMRMVDVAPSTRGHYLAHLSSVITLARPAWGFPVDSSVVADARVALTRMGLVGRSRHRERRPTIDEMDRLMNEFGKVRERTPDSIPMQELAAFTIFSLRRISEICRLRWDDLDEDGCRVMVRELKHPNTKAGNDTWVDLTPEALRIVSAQPRDDDRIFPYRPLTASTAFTNAVQFLGIDDLHLNDLRHEGASRLSEMGWTIQRVAAVSGHRSWNTLKRYTHVRAVGDKYEDWKWLEVIAPLRNQAVLKS</sequence>
<gene>
    <name evidence="4" type="ORF">PQQ68_34390</name>
</gene>
<dbReference type="Proteomes" id="UP001629367">
    <property type="component" value="Unassembled WGS sequence"/>
</dbReference>
<dbReference type="PROSITE" id="PS51898">
    <property type="entry name" value="TYR_RECOMBINASE"/>
    <property type="match status" value="1"/>
</dbReference>
<keyword evidence="5" id="KW-1185">Reference proteome</keyword>
<protein>
    <submittedName>
        <fullName evidence="4">Site-specific integrase</fullName>
    </submittedName>
</protein>
<comment type="caution">
    <text evidence="4">The sequence shown here is derived from an EMBL/GenBank/DDBJ whole genome shotgun (WGS) entry which is preliminary data.</text>
</comment>
<dbReference type="Pfam" id="PF00589">
    <property type="entry name" value="Phage_integrase"/>
    <property type="match status" value="1"/>
</dbReference>
<dbReference type="InterPro" id="IPR002104">
    <property type="entry name" value="Integrase_catalytic"/>
</dbReference>
<dbReference type="Gene3D" id="1.10.443.10">
    <property type="entry name" value="Intergrase catalytic core"/>
    <property type="match status" value="1"/>
</dbReference>
<dbReference type="PANTHER" id="PTHR30349">
    <property type="entry name" value="PHAGE INTEGRASE-RELATED"/>
    <property type="match status" value="1"/>
</dbReference>
<dbReference type="InterPro" id="IPR050090">
    <property type="entry name" value="Tyrosine_recombinase_XerCD"/>
</dbReference>
<dbReference type="CDD" id="cd00796">
    <property type="entry name" value="INT_Rci_Hp1_C"/>
    <property type="match status" value="1"/>
</dbReference>
<reference evidence="4 5" key="1">
    <citation type="journal article" date="2024" name="Chem. Sci.">
        <title>Discovery of megapolipeptins by genome mining of a Burkholderiales bacteria collection.</title>
        <authorList>
            <person name="Paulo B.S."/>
            <person name="Recchia M.J.J."/>
            <person name="Lee S."/>
            <person name="Fergusson C.H."/>
            <person name="Romanowski S.B."/>
            <person name="Hernandez A."/>
            <person name="Krull N."/>
            <person name="Liu D.Y."/>
            <person name="Cavanagh H."/>
            <person name="Bos A."/>
            <person name="Gray C.A."/>
            <person name="Murphy B.T."/>
            <person name="Linington R.G."/>
            <person name="Eustaquio A.S."/>
        </authorList>
    </citation>
    <scope>NUCLEOTIDE SEQUENCE [LARGE SCALE GENOMIC DNA]</scope>
    <source>
        <strain evidence="4 5">RL17-335-BIF-A</strain>
    </source>
</reference>
<evidence type="ECO:0000313" key="4">
    <source>
        <dbReference type="EMBL" id="MFM0598136.1"/>
    </source>
</evidence>
<dbReference type="InterPro" id="IPR011010">
    <property type="entry name" value="DNA_brk_join_enz"/>
</dbReference>
<feature type="domain" description="Tyr recombinase" evidence="3">
    <location>
        <begin position="172"/>
        <end position="348"/>
    </location>
</feature>
<evidence type="ECO:0000313" key="5">
    <source>
        <dbReference type="Proteomes" id="UP001629367"/>
    </source>
</evidence>
<keyword evidence="2" id="KW-0233">DNA recombination</keyword>